<organism evidence="1">
    <name type="scientific">viral metagenome</name>
    <dbReference type="NCBI Taxonomy" id="1070528"/>
    <lineage>
        <taxon>unclassified sequences</taxon>
        <taxon>metagenomes</taxon>
        <taxon>organismal metagenomes</taxon>
    </lineage>
</organism>
<evidence type="ECO:0000313" key="1">
    <source>
        <dbReference type="EMBL" id="QHU27956.1"/>
    </source>
</evidence>
<accession>A0A6C0LAG4</accession>
<sequence length="87" mass="9863">MENKVSYYKVIDGLNFDAGLLSMADELIKGQGDGRISIDDSNKLLVKIFDGGTITKVECRTILYILKNYKLTHEASQNFLDKLIKYD</sequence>
<name>A0A6C0LAG4_9ZZZZ</name>
<proteinExistence type="predicted"/>
<dbReference type="EMBL" id="MN740466">
    <property type="protein sequence ID" value="QHU27956.1"/>
    <property type="molecule type" value="Genomic_DNA"/>
</dbReference>
<dbReference type="AlphaFoldDB" id="A0A6C0LAG4"/>
<protein>
    <submittedName>
        <fullName evidence="1">Uncharacterized protein</fullName>
    </submittedName>
</protein>
<reference evidence="1" key="1">
    <citation type="journal article" date="2020" name="Nature">
        <title>Giant virus diversity and host interactions through global metagenomics.</title>
        <authorList>
            <person name="Schulz F."/>
            <person name="Roux S."/>
            <person name="Paez-Espino D."/>
            <person name="Jungbluth S."/>
            <person name="Walsh D.A."/>
            <person name="Denef V.J."/>
            <person name="McMahon K.D."/>
            <person name="Konstantinidis K.T."/>
            <person name="Eloe-Fadrosh E.A."/>
            <person name="Kyrpides N.C."/>
            <person name="Woyke T."/>
        </authorList>
    </citation>
    <scope>NUCLEOTIDE SEQUENCE</scope>
    <source>
        <strain evidence="1">GVMAG-M-3300027769-26</strain>
    </source>
</reference>